<dbReference type="EMBL" id="VIVQ01000003">
    <property type="protein sequence ID" value="TWE09396.1"/>
    <property type="molecule type" value="Genomic_DNA"/>
</dbReference>
<evidence type="ECO:0000313" key="3">
    <source>
        <dbReference type="EMBL" id="TWE09396.1"/>
    </source>
</evidence>
<evidence type="ECO:0000313" key="4">
    <source>
        <dbReference type="Proteomes" id="UP000318297"/>
    </source>
</evidence>
<dbReference type="Gene3D" id="3.90.79.10">
    <property type="entry name" value="Nucleoside Triphosphate Pyrophosphohydrolase"/>
    <property type="match status" value="1"/>
</dbReference>
<dbReference type="SUPFAM" id="SSF55811">
    <property type="entry name" value="Nudix"/>
    <property type="match status" value="1"/>
</dbReference>
<dbReference type="CDD" id="cd03674">
    <property type="entry name" value="NUDIX_Hydrolase"/>
    <property type="match status" value="1"/>
</dbReference>
<dbReference type="PANTHER" id="PTHR43736:SF1">
    <property type="entry name" value="DIHYDRONEOPTERIN TRIPHOSPHATE DIPHOSPHATASE"/>
    <property type="match status" value="1"/>
</dbReference>
<organism evidence="3 4">
    <name type="scientific">Rudaeicoccus suwonensis</name>
    <dbReference type="NCBI Taxonomy" id="657409"/>
    <lineage>
        <taxon>Bacteria</taxon>
        <taxon>Bacillati</taxon>
        <taxon>Actinomycetota</taxon>
        <taxon>Actinomycetes</taxon>
        <taxon>Micrococcales</taxon>
        <taxon>Dermacoccaceae</taxon>
        <taxon>Rudaeicoccus</taxon>
    </lineage>
</organism>
<comment type="caution">
    <text evidence="3">The sequence shown here is derived from an EMBL/GenBank/DDBJ whole genome shotgun (WGS) entry which is preliminary data.</text>
</comment>
<dbReference type="Proteomes" id="UP000318297">
    <property type="component" value="Unassembled WGS sequence"/>
</dbReference>
<reference evidence="3 4" key="1">
    <citation type="submission" date="2019-06" db="EMBL/GenBank/DDBJ databases">
        <title>Sequencing the genomes of 1000 actinobacteria strains.</title>
        <authorList>
            <person name="Klenk H.-P."/>
        </authorList>
    </citation>
    <scope>NUCLEOTIDE SEQUENCE [LARGE SCALE GENOMIC DNA]</scope>
    <source>
        <strain evidence="3 4">DSM 19560</strain>
    </source>
</reference>
<accession>A0A561E193</accession>
<evidence type="ECO:0000256" key="1">
    <source>
        <dbReference type="ARBA" id="ARBA00005582"/>
    </source>
</evidence>
<gene>
    <name evidence="3" type="ORF">BKA23_3098</name>
</gene>
<name>A0A561E193_9MICO</name>
<keyword evidence="4" id="KW-1185">Reference proteome</keyword>
<comment type="similarity">
    <text evidence="1">Belongs to the Nudix hydrolase family.</text>
</comment>
<dbReference type="AlphaFoldDB" id="A0A561E193"/>
<proteinExistence type="inferred from homology"/>
<protein>
    <submittedName>
        <fullName evidence="3">8-oxo-dGTP pyrophosphatase MutT (NUDIX family)</fullName>
    </submittedName>
</protein>
<dbReference type="PROSITE" id="PS51462">
    <property type="entry name" value="NUDIX"/>
    <property type="match status" value="1"/>
</dbReference>
<dbReference type="PANTHER" id="PTHR43736">
    <property type="entry name" value="ADP-RIBOSE PYROPHOSPHATASE"/>
    <property type="match status" value="1"/>
</dbReference>
<feature type="domain" description="Nudix hydrolase" evidence="2">
    <location>
        <begin position="7"/>
        <end position="139"/>
    </location>
</feature>
<dbReference type="Pfam" id="PF00293">
    <property type="entry name" value="NUDIX"/>
    <property type="match status" value="1"/>
</dbReference>
<dbReference type="InterPro" id="IPR000086">
    <property type="entry name" value="NUDIX_hydrolase_dom"/>
</dbReference>
<evidence type="ECO:0000259" key="2">
    <source>
        <dbReference type="PROSITE" id="PS51462"/>
    </source>
</evidence>
<dbReference type="InterPro" id="IPR015797">
    <property type="entry name" value="NUDIX_hydrolase-like_dom_sf"/>
</dbReference>
<sequence>MWRHGPPDHFTASAVVFDASRTQVLLVLHKKARLWLQPGGHFEDGDGSVEAAALREASEESGINGLSVIPGALFLHHHPLTAAFGRCRSHLDLRLAATAPADAPIAVSDESDDVRWWPVEHLPSDTDPELGDCIATLARA</sequence>